<reference evidence="3 4" key="1">
    <citation type="submission" date="2018-08" db="EMBL/GenBank/DDBJ databases">
        <title>A genome reference for cultivated species of the human gut microbiota.</title>
        <authorList>
            <person name="Zou Y."/>
            <person name="Xue W."/>
            <person name="Luo G."/>
        </authorList>
    </citation>
    <scope>NUCLEOTIDE SEQUENCE [LARGE SCALE GENOMIC DNA]</scope>
    <source>
        <strain evidence="3 4">AM07-24</strain>
    </source>
</reference>
<comment type="caution">
    <text evidence="3">The sequence shown here is derived from an EMBL/GenBank/DDBJ whole genome shotgun (WGS) entry which is preliminary data.</text>
</comment>
<dbReference type="Gene3D" id="3.10.129.10">
    <property type="entry name" value="Hotdog Thioesterase"/>
    <property type="match status" value="1"/>
</dbReference>
<evidence type="ECO:0000256" key="2">
    <source>
        <dbReference type="ARBA" id="ARBA00022801"/>
    </source>
</evidence>
<dbReference type="PIRSF" id="PIRSF003230">
    <property type="entry name" value="YbgC"/>
    <property type="match status" value="1"/>
</dbReference>
<protein>
    <submittedName>
        <fullName evidence="3">Acyl-CoA thioesterase</fullName>
    </submittedName>
</protein>
<dbReference type="NCBIfam" id="TIGR00051">
    <property type="entry name" value="YbgC/FadM family acyl-CoA thioesterase"/>
    <property type="match status" value="1"/>
</dbReference>
<dbReference type="STRING" id="1776384.GCA_900086585_01687"/>
<gene>
    <name evidence="3" type="ORF">DW099_14580</name>
</gene>
<dbReference type="Proteomes" id="UP000284841">
    <property type="component" value="Unassembled WGS sequence"/>
</dbReference>
<evidence type="ECO:0000313" key="3">
    <source>
        <dbReference type="EMBL" id="RHJ86061.1"/>
    </source>
</evidence>
<dbReference type="SUPFAM" id="SSF54637">
    <property type="entry name" value="Thioesterase/thiol ester dehydrase-isomerase"/>
    <property type="match status" value="1"/>
</dbReference>
<organism evidence="3 4">
    <name type="scientific">Emergencia timonensis</name>
    <dbReference type="NCBI Taxonomy" id="1776384"/>
    <lineage>
        <taxon>Bacteria</taxon>
        <taxon>Bacillati</taxon>
        <taxon>Bacillota</taxon>
        <taxon>Clostridia</taxon>
        <taxon>Peptostreptococcales</taxon>
        <taxon>Anaerovoracaceae</taxon>
        <taxon>Emergencia</taxon>
    </lineage>
</organism>
<evidence type="ECO:0000256" key="1">
    <source>
        <dbReference type="ARBA" id="ARBA00005953"/>
    </source>
</evidence>
<dbReference type="PANTHER" id="PTHR31793:SF27">
    <property type="entry name" value="NOVEL THIOESTERASE SUPERFAMILY DOMAIN AND SAPOSIN A-TYPE DOMAIN CONTAINING PROTEIN (0610012H03RIK)"/>
    <property type="match status" value="1"/>
</dbReference>
<dbReference type="RefSeq" id="WP_067536487.1">
    <property type="nucleotide sequence ID" value="NZ_AP025567.1"/>
</dbReference>
<dbReference type="PANTHER" id="PTHR31793">
    <property type="entry name" value="4-HYDROXYBENZOYL-COA THIOESTERASE FAMILY MEMBER"/>
    <property type="match status" value="1"/>
</dbReference>
<dbReference type="InterPro" id="IPR050563">
    <property type="entry name" value="4-hydroxybenzoyl-CoA_TE"/>
</dbReference>
<name>A0A415DZ10_9FIRM</name>
<dbReference type="InterPro" id="IPR006684">
    <property type="entry name" value="YbgC/YbaW"/>
</dbReference>
<proteinExistence type="inferred from homology"/>
<sequence length="137" mass="15932">MRSDCIFFCPIRVRYNEVDQQGIVYNGHYVIYTDIAFEEFFRSKGYPYKTLVEEHDSEVCHKKSTYEFFASAYEGDLIEVGMRVLKIGNRSMTIGFEIYREGEDDVIVTCETVYVGYDTKNRASKPISDLMRQLLGA</sequence>
<dbReference type="OrthoDB" id="9800856at2"/>
<dbReference type="EMBL" id="QRMS01000004">
    <property type="protein sequence ID" value="RHJ86061.1"/>
    <property type="molecule type" value="Genomic_DNA"/>
</dbReference>
<comment type="similarity">
    <text evidence="1">Belongs to the 4-hydroxybenzoyl-CoA thioesterase family.</text>
</comment>
<dbReference type="GO" id="GO:0047617">
    <property type="term" value="F:fatty acyl-CoA hydrolase activity"/>
    <property type="evidence" value="ECO:0007669"/>
    <property type="project" value="TreeGrafter"/>
</dbReference>
<keyword evidence="2" id="KW-0378">Hydrolase</keyword>
<accession>A0A415DZ10</accession>
<keyword evidence="4" id="KW-1185">Reference proteome</keyword>
<evidence type="ECO:0000313" key="4">
    <source>
        <dbReference type="Proteomes" id="UP000284841"/>
    </source>
</evidence>
<dbReference type="BioCyc" id="MetaCyc:MONOMER-21887"/>
<dbReference type="Pfam" id="PF13279">
    <property type="entry name" value="4HBT_2"/>
    <property type="match status" value="1"/>
</dbReference>
<dbReference type="GeneID" id="83004063"/>
<dbReference type="CDD" id="cd00586">
    <property type="entry name" value="4HBT"/>
    <property type="match status" value="1"/>
</dbReference>
<dbReference type="AlphaFoldDB" id="A0A415DZ10"/>
<dbReference type="InterPro" id="IPR029069">
    <property type="entry name" value="HotDog_dom_sf"/>
</dbReference>